<evidence type="ECO:0000313" key="4">
    <source>
        <dbReference type="Proteomes" id="UP000262583"/>
    </source>
</evidence>
<proteinExistence type="inferred from homology"/>
<evidence type="ECO:0000313" key="3">
    <source>
        <dbReference type="EMBL" id="AXA36493.1"/>
    </source>
</evidence>
<dbReference type="EMBL" id="CP030759">
    <property type="protein sequence ID" value="AXA36493.1"/>
    <property type="molecule type" value="Genomic_DNA"/>
</dbReference>
<dbReference type="Gene3D" id="3.60.21.10">
    <property type="match status" value="1"/>
</dbReference>
<protein>
    <submittedName>
        <fullName evidence="3">Diadenosine tetraphosphatase</fullName>
    </submittedName>
</protein>
<dbReference type="GO" id="GO:0016791">
    <property type="term" value="F:phosphatase activity"/>
    <property type="evidence" value="ECO:0007669"/>
    <property type="project" value="TreeGrafter"/>
</dbReference>
<feature type="domain" description="Calcineurin-like phosphoesterase" evidence="2">
    <location>
        <begin position="10"/>
        <end position="209"/>
    </location>
</feature>
<comment type="similarity">
    <text evidence="1">Belongs to the metallophosphoesterase superfamily. YfcE family.</text>
</comment>
<dbReference type="PANTHER" id="PTHR42850:SF2">
    <property type="entry name" value="BLL5683 PROTEIN"/>
    <property type="match status" value="1"/>
</dbReference>
<dbReference type="KEGG" id="schv:BRCON_1716"/>
<dbReference type="SUPFAM" id="SSF56300">
    <property type="entry name" value="Metallo-dependent phosphatases"/>
    <property type="match status" value="1"/>
</dbReference>
<dbReference type="InterPro" id="IPR029052">
    <property type="entry name" value="Metallo-depent_PP-like"/>
</dbReference>
<dbReference type="PANTHER" id="PTHR42850">
    <property type="entry name" value="METALLOPHOSPHOESTERASE"/>
    <property type="match status" value="1"/>
</dbReference>
<dbReference type="Proteomes" id="UP000262583">
    <property type="component" value="Chromosome"/>
</dbReference>
<gene>
    <name evidence="3" type="ORF">BRCON_1716</name>
</gene>
<dbReference type="PIRSF" id="PIRSF000883">
    <property type="entry name" value="Pesterase_MJ0912"/>
    <property type="match status" value="1"/>
</dbReference>
<accession>A0A2Z4Y7T7</accession>
<dbReference type="GO" id="GO:0005737">
    <property type="term" value="C:cytoplasm"/>
    <property type="evidence" value="ECO:0007669"/>
    <property type="project" value="TreeGrafter"/>
</dbReference>
<dbReference type="InterPro" id="IPR011152">
    <property type="entry name" value="Pesterase_MJ0912"/>
</dbReference>
<dbReference type="CDD" id="cd00838">
    <property type="entry name" value="MPP_superfamily"/>
    <property type="match status" value="1"/>
</dbReference>
<evidence type="ECO:0000259" key="2">
    <source>
        <dbReference type="Pfam" id="PF12850"/>
    </source>
</evidence>
<organism evidence="3 4">
    <name type="scientific">Sumerlaea chitinivorans</name>
    <dbReference type="NCBI Taxonomy" id="2250252"/>
    <lineage>
        <taxon>Bacteria</taxon>
        <taxon>Candidatus Sumerlaeota</taxon>
        <taxon>Candidatus Sumerlaeia</taxon>
        <taxon>Candidatus Sumerlaeales</taxon>
        <taxon>Candidatus Sumerlaeaceae</taxon>
        <taxon>Candidatus Sumerlaea</taxon>
    </lineage>
</organism>
<dbReference type="Pfam" id="PF12850">
    <property type="entry name" value="Metallophos_2"/>
    <property type="match status" value="1"/>
</dbReference>
<dbReference type="AlphaFoldDB" id="A0A2Z4Y7T7"/>
<dbReference type="InterPro" id="IPR050126">
    <property type="entry name" value="Ap4A_hydrolase"/>
</dbReference>
<evidence type="ECO:0000256" key="1">
    <source>
        <dbReference type="ARBA" id="ARBA00008950"/>
    </source>
</evidence>
<dbReference type="InterPro" id="IPR024654">
    <property type="entry name" value="Calcineurin-like_PHP_lpxH"/>
</dbReference>
<reference evidence="3 4" key="1">
    <citation type="submission" date="2018-05" db="EMBL/GenBank/DDBJ databases">
        <title>A metagenomic window into the 2 km-deep terrestrial subsurface aquifer revealed taxonomically and functionally diverse microbial community comprising novel uncultured bacterial lineages.</title>
        <authorList>
            <person name="Kadnikov V.V."/>
            <person name="Mardanov A.V."/>
            <person name="Beletsky A.V."/>
            <person name="Banks D."/>
            <person name="Pimenov N.V."/>
            <person name="Frank Y.A."/>
            <person name="Karnachuk O.V."/>
            <person name="Ravin N.V."/>
        </authorList>
    </citation>
    <scope>NUCLEOTIDE SEQUENCE [LARGE SCALE GENOMIC DNA]</scope>
    <source>
        <strain evidence="3">BY</strain>
    </source>
</reference>
<sequence length="249" mass="27919">MLIEGVAPRRVAVFSDIHGNLPALERVLAEIDASDVDFIVCCGDVVGYGAHPNECCELLRSRNIPTIAGNHDYAALSLIDITYFNEIAKRSIQWTRKVLKPENEKFLRDLPLSIEVADMLFVHASPRSPEAWNYVITLGDARQSFKSFGQRVCFIGHSHTPFVVENLDGDLTCPTSPVVEVKPGRRYLVNVGSVGQPRDRNPDACLCIYDREKHLLEIRRVEYDLERAQNAIREAGLPAELAERLAYGM</sequence>
<name>A0A2Z4Y7T7_SUMC1</name>